<keyword evidence="1" id="KW-0812">Transmembrane</keyword>
<protein>
    <submittedName>
        <fullName evidence="2">Uncharacterized protein</fullName>
    </submittedName>
</protein>
<keyword evidence="1" id="KW-0472">Membrane</keyword>
<dbReference type="AlphaFoldDB" id="A0AAQ3VSA3"/>
<name>A0AAQ3VSA3_9ENTE</name>
<reference evidence="2" key="1">
    <citation type="submission" date="2017-05" db="EMBL/GenBank/DDBJ databases">
        <authorList>
            <consortium name="The Broad Institute Genomics Platform"/>
            <consortium name="The Broad Institute Genomic Center for Infectious Diseases"/>
            <person name="Earl A."/>
            <person name="Manson A."/>
            <person name="Schwartman J."/>
            <person name="Gilmore M."/>
            <person name="Abouelleil A."/>
            <person name="Cao P."/>
            <person name="Chapman S."/>
            <person name="Cusick C."/>
            <person name="Shea T."/>
            <person name="Young S."/>
            <person name="Neafsey D."/>
            <person name="Nusbaum C."/>
            <person name="Birren B."/>
        </authorList>
    </citation>
    <scope>NUCLEOTIDE SEQUENCE</scope>
    <source>
        <strain evidence="2">9E7_DIV0242</strain>
    </source>
</reference>
<feature type="transmembrane region" description="Helical" evidence="1">
    <location>
        <begin position="84"/>
        <end position="117"/>
    </location>
</feature>
<dbReference type="Proteomes" id="UP000195141">
    <property type="component" value="Chromosome"/>
</dbReference>
<reference evidence="2" key="2">
    <citation type="submission" date="2024-03" db="EMBL/GenBank/DDBJ databases">
        <title>The Genome Sequence of Enterococcus sp. DIV0242b.</title>
        <authorList>
            <consortium name="The Broad Institute Genomics Platform"/>
            <consortium name="The Broad Institute Microbial Omics Core"/>
            <consortium name="The Broad Institute Genomic Center for Infectious Diseases"/>
            <person name="Earl A."/>
            <person name="Manson A."/>
            <person name="Gilmore M."/>
            <person name="Schwartman J."/>
            <person name="Shea T."/>
            <person name="Abouelleil A."/>
            <person name="Cao P."/>
            <person name="Chapman S."/>
            <person name="Cusick C."/>
            <person name="Young S."/>
            <person name="Neafsey D."/>
            <person name="Nusbaum C."/>
            <person name="Birren B."/>
        </authorList>
    </citation>
    <scope>NUCLEOTIDE SEQUENCE</scope>
    <source>
        <strain evidence="2">9E7_DIV0242</strain>
    </source>
</reference>
<evidence type="ECO:0000256" key="1">
    <source>
        <dbReference type="SAM" id="Phobius"/>
    </source>
</evidence>
<dbReference type="RefSeq" id="WP_339101862.1">
    <property type="nucleotide sequence ID" value="NZ_CP147247.1"/>
</dbReference>
<gene>
    <name evidence="2" type="ORF">A5888_000213</name>
</gene>
<organism evidence="2 3">
    <name type="scientific">Candidatus Enterococcus clewellii</name>
    <dbReference type="NCBI Taxonomy" id="1834193"/>
    <lineage>
        <taxon>Bacteria</taxon>
        <taxon>Bacillati</taxon>
        <taxon>Bacillota</taxon>
        <taxon>Bacilli</taxon>
        <taxon>Lactobacillales</taxon>
        <taxon>Enterococcaceae</taxon>
        <taxon>Enterococcus</taxon>
    </lineage>
</organism>
<sequence length="143" mass="16484">MKIKLKKQTHWGCMKPLTVYVNDTKQGKLFNCIAMDLEVQPGDEISFKEGPLPTFKKIEVSSYTKEIVITNSNNLQQLFLKFMLLFLVLFASCLLIQSMLTFSALGIALLIGFMYLFRVQSYRFEVDGQSEWSAFSDSIRLFK</sequence>
<evidence type="ECO:0000313" key="2">
    <source>
        <dbReference type="EMBL" id="WYJ88494.1"/>
    </source>
</evidence>
<proteinExistence type="predicted"/>
<evidence type="ECO:0000313" key="3">
    <source>
        <dbReference type="Proteomes" id="UP000195141"/>
    </source>
</evidence>
<keyword evidence="3" id="KW-1185">Reference proteome</keyword>
<dbReference type="EMBL" id="CP147247">
    <property type="protein sequence ID" value="WYJ88494.1"/>
    <property type="molecule type" value="Genomic_DNA"/>
</dbReference>
<accession>A0AAQ3VSA3</accession>
<keyword evidence="1" id="KW-1133">Transmembrane helix</keyword>